<dbReference type="SUPFAM" id="SSF55031">
    <property type="entry name" value="Bacterial exopeptidase dimerisation domain"/>
    <property type="match status" value="1"/>
</dbReference>
<reference evidence="1" key="1">
    <citation type="submission" date="2019-08" db="EMBL/GenBank/DDBJ databases">
        <authorList>
            <person name="Kucharzyk K."/>
            <person name="Murdoch R.W."/>
            <person name="Higgins S."/>
            <person name="Loffler F."/>
        </authorList>
    </citation>
    <scope>NUCLEOTIDE SEQUENCE</scope>
</reference>
<dbReference type="Gene3D" id="3.30.70.360">
    <property type="match status" value="1"/>
</dbReference>
<dbReference type="InterPro" id="IPR017439">
    <property type="entry name" value="Amidohydrolase"/>
</dbReference>
<dbReference type="PANTHER" id="PTHR11014">
    <property type="entry name" value="PEPTIDASE M20 FAMILY MEMBER"/>
    <property type="match status" value="1"/>
</dbReference>
<sequence length="188" mass="20529">MTGAHILIGLQEILSREVSFPKGAVLTMGHFKAGSAPNIIPGEAILEGTMRTFDSETHAYVMTRISEIAAQIARTYRSEATVEGLSAVPVSLNDPQFTSDVIRYIEEIRGNEFEVYPAVPATGSEDFAWISQEVPSCMFSLSAPVEGSEILYPLHHPKMVLDESAFPIGSAIFAKCAVQWLEEHSQEA</sequence>
<organism evidence="1">
    <name type="scientific">bioreactor metagenome</name>
    <dbReference type="NCBI Taxonomy" id="1076179"/>
    <lineage>
        <taxon>unclassified sequences</taxon>
        <taxon>metagenomes</taxon>
        <taxon>ecological metagenomes</taxon>
    </lineage>
</organism>
<accession>A0A645I117</accession>
<dbReference type="GO" id="GO:0016787">
    <property type="term" value="F:hydrolase activity"/>
    <property type="evidence" value="ECO:0007669"/>
    <property type="project" value="UniProtKB-KW"/>
</dbReference>
<dbReference type="SUPFAM" id="SSF53187">
    <property type="entry name" value="Zn-dependent exopeptidases"/>
    <property type="match status" value="1"/>
</dbReference>
<dbReference type="AlphaFoldDB" id="A0A645I117"/>
<dbReference type="InterPro" id="IPR036264">
    <property type="entry name" value="Bact_exopeptidase_dim_dom"/>
</dbReference>
<comment type="caution">
    <text evidence="1">The sequence shown here is derived from an EMBL/GenBank/DDBJ whole genome shotgun (WGS) entry which is preliminary data.</text>
</comment>
<protein>
    <submittedName>
        <fullName evidence="1">Putative hydrolase YxeP</fullName>
        <ecNumber evidence="1">3.-.-.-</ecNumber>
    </submittedName>
</protein>
<dbReference type="Gene3D" id="3.40.630.10">
    <property type="entry name" value="Zn peptidases"/>
    <property type="match status" value="1"/>
</dbReference>
<dbReference type="EMBL" id="VSSQ01099658">
    <property type="protein sequence ID" value="MPN42134.1"/>
    <property type="molecule type" value="Genomic_DNA"/>
</dbReference>
<dbReference type="Pfam" id="PF01546">
    <property type="entry name" value="Peptidase_M20"/>
    <property type="match status" value="1"/>
</dbReference>
<dbReference type="PANTHER" id="PTHR11014:SF63">
    <property type="entry name" value="METALLOPEPTIDASE, PUTATIVE (AFU_ORTHOLOGUE AFUA_6G09600)-RELATED"/>
    <property type="match status" value="1"/>
</dbReference>
<name>A0A645I117_9ZZZZ</name>
<dbReference type="InterPro" id="IPR002933">
    <property type="entry name" value="Peptidase_M20"/>
</dbReference>
<dbReference type="EC" id="3.-.-.-" evidence="1"/>
<keyword evidence="1" id="KW-0378">Hydrolase</keyword>
<evidence type="ECO:0000313" key="1">
    <source>
        <dbReference type="EMBL" id="MPN42134.1"/>
    </source>
</evidence>
<gene>
    <name evidence="1" type="primary">yxeP_54</name>
    <name evidence="1" type="ORF">SDC9_189690</name>
</gene>
<proteinExistence type="predicted"/>